<accession>A0ABR7RKS5</accession>
<sequence length="286" mass="30933">MNEDGVGSYAAWVGRAEEQHDTVSAGALERWAATLDRDDPPVAAGDAAPPLSHWILFLPGARHSALGVDGHPARGGFLPPVHHLPRRMWAGGRLRFHAPLRAGMAVTRRSTIADVTQRTGGTGELVFVTVRHEVRESGQEALLLTEEHDIVYRSADTVAAKAAPQAPPPGAWQRSLVPDAVMLFRYSALTFNGHRIHYDRDYVTREEGYPGLIVHGPLVATLLLDLVRRQMPQARVTGFSFRAVSPLFDGAPVTLHGQPPDAEGRVALWATNPGGGLAMRAEARIG</sequence>
<dbReference type="InterPro" id="IPR039569">
    <property type="entry name" value="FAS1-like_DH_region"/>
</dbReference>
<dbReference type="InterPro" id="IPR052741">
    <property type="entry name" value="Mitochondrial_HTD2"/>
</dbReference>
<evidence type="ECO:0000259" key="1">
    <source>
        <dbReference type="Pfam" id="PF13452"/>
    </source>
</evidence>
<dbReference type="Proteomes" id="UP000626026">
    <property type="component" value="Unassembled WGS sequence"/>
</dbReference>
<comment type="caution">
    <text evidence="2">The sequence shown here is derived from an EMBL/GenBank/DDBJ whole genome shotgun (WGS) entry which is preliminary data.</text>
</comment>
<organism evidence="2 3">
    <name type="scientific">Teichococcus aerophilus</name>
    <dbReference type="NCBI Taxonomy" id="1224513"/>
    <lineage>
        <taxon>Bacteria</taxon>
        <taxon>Pseudomonadati</taxon>
        <taxon>Pseudomonadota</taxon>
        <taxon>Alphaproteobacteria</taxon>
        <taxon>Acetobacterales</taxon>
        <taxon>Roseomonadaceae</taxon>
        <taxon>Roseomonas</taxon>
    </lineage>
</organism>
<evidence type="ECO:0000313" key="3">
    <source>
        <dbReference type="Proteomes" id="UP000626026"/>
    </source>
</evidence>
<evidence type="ECO:0000313" key="2">
    <source>
        <dbReference type="EMBL" id="MBC9206752.1"/>
    </source>
</evidence>
<gene>
    <name evidence="2" type="ORF">IBL26_07880</name>
</gene>
<dbReference type="PANTHER" id="PTHR28152:SF1">
    <property type="entry name" value="HYDROXYACYL-THIOESTER DEHYDRATASE TYPE 2, MITOCHONDRIAL"/>
    <property type="match status" value="1"/>
</dbReference>
<dbReference type="InterPro" id="IPR029069">
    <property type="entry name" value="HotDog_dom_sf"/>
</dbReference>
<dbReference type="Pfam" id="PF13452">
    <property type="entry name" value="FAS1_DH_region"/>
    <property type="match status" value="1"/>
</dbReference>
<dbReference type="SUPFAM" id="SSF54637">
    <property type="entry name" value="Thioesterase/thiol ester dehydrase-isomerase"/>
    <property type="match status" value="2"/>
</dbReference>
<dbReference type="Gene3D" id="3.10.129.10">
    <property type="entry name" value="Hotdog Thioesterase"/>
    <property type="match status" value="2"/>
</dbReference>
<dbReference type="RefSeq" id="WP_187783929.1">
    <property type="nucleotide sequence ID" value="NZ_JACTVA010000010.1"/>
</dbReference>
<dbReference type="EMBL" id="JACTVA010000010">
    <property type="protein sequence ID" value="MBC9206752.1"/>
    <property type="molecule type" value="Genomic_DNA"/>
</dbReference>
<keyword evidence="3" id="KW-1185">Reference proteome</keyword>
<protein>
    <submittedName>
        <fullName evidence="2">MaoC family dehydratase N-terminal domain-containing protein</fullName>
    </submittedName>
</protein>
<dbReference type="PANTHER" id="PTHR28152">
    <property type="entry name" value="HYDROXYACYL-THIOESTER DEHYDRATASE TYPE 2, MITOCHONDRIAL"/>
    <property type="match status" value="1"/>
</dbReference>
<feature type="domain" description="FAS1-like dehydratase" evidence="1">
    <location>
        <begin position="11"/>
        <end position="138"/>
    </location>
</feature>
<proteinExistence type="predicted"/>
<reference evidence="2 3" key="1">
    <citation type="journal article" date="2013" name="Int. J. Syst. Evol. Microbiol.">
        <title>Roseomonas aerophila sp. nov., isolated from air.</title>
        <authorList>
            <person name="Kim S.J."/>
            <person name="Weon H.Y."/>
            <person name="Ahn J.H."/>
            <person name="Hong S.B."/>
            <person name="Seok S.J."/>
            <person name="Whang K.S."/>
            <person name="Kwon S.W."/>
        </authorList>
    </citation>
    <scope>NUCLEOTIDE SEQUENCE [LARGE SCALE GENOMIC DNA]</scope>
    <source>
        <strain evidence="2 3">NBRC 108923</strain>
    </source>
</reference>
<name>A0ABR7RKS5_9PROT</name>